<proteinExistence type="predicted"/>
<feature type="transmembrane region" description="Helical" evidence="1">
    <location>
        <begin position="132"/>
        <end position="152"/>
    </location>
</feature>
<keyword evidence="3" id="KW-1185">Reference proteome</keyword>
<name>A0A7H0LDH6_9SPHN</name>
<evidence type="ECO:0000313" key="3">
    <source>
        <dbReference type="Proteomes" id="UP000516148"/>
    </source>
</evidence>
<protein>
    <recommendedName>
        <fullName evidence="4">DUF1440 domain-containing protein</fullName>
    </recommendedName>
</protein>
<dbReference type="KEGG" id="spap:H3Z74_12975"/>
<feature type="transmembrane region" description="Helical" evidence="1">
    <location>
        <begin position="15"/>
        <end position="39"/>
    </location>
</feature>
<keyword evidence="1" id="KW-0472">Membrane</keyword>
<evidence type="ECO:0000313" key="2">
    <source>
        <dbReference type="EMBL" id="QNQ07729.1"/>
    </source>
</evidence>
<dbReference type="RefSeq" id="WP_187760076.1">
    <property type="nucleotide sequence ID" value="NZ_CP061038.1"/>
</dbReference>
<gene>
    <name evidence="2" type="ORF">H3Z74_12975</name>
</gene>
<organism evidence="2 3">
    <name type="scientific">Sphingomonas alpina</name>
    <dbReference type="NCBI Taxonomy" id="653931"/>
    <lineage>
        <taxon>Bacteria</taxon>
        <taxon>Pseudomonadati</taxon>
        <taxon>Pseudomonadota</taxon>
        <taxon>Alphaproteobacteria</taxon>
        <taxon>Sphingomonadales</taxon>
        <taxon>Sphingomonadaceae</taxon>
        <taxon>Sphingomonas</taxon>
    </lineage>
</organism>
<dbReference type="EMBL" id="CP061038">
    <property type="protein sequence ID" value="QNQ07729.1"/>
    <property type="molecule type" value="Genomic_DNA"/>
</dbReference>
<dbReference type="Proteomes" id="UP000516148">
    <property type="component" value="Chromosome"/>
</dbReference>
<feature type="transmembrane region" description="Helical" evidence="1">
    <location>
        <begin position="100"/>
        <end position="120"/>
    </location>
</feature>
<dbReference type="AlphaFoldDB" id="A0A7H0LDH6"/>
<accession>A0A7H0LDH6</accession>
<keyword evidence="1" id="KW-1133">Transmembrane helix</keyword>
<keyword evidence="1" id="KW-0812">Transmembrane</keyword>
<reference evidence="2 3" key="1">
    <citation type="submission" date="2020-09" db="EMBL/GenBank/DDBJ databases">
        <title>Sphingomonas sp., a new species isolated from pork steak.</title>
        <authorList>
            <person name="Heidler von Heilborn D."/>
        </authorList>
    </citation>
    <scope>NUCLEOTIDE SEQUENCE [LARGE SCALE GENOMIC DNA]</scope>
    <source>
        <strain evidence="3">S8-3T</strain>
    </source>
</reference>
<evidence type="ECO:0008006" key="4">
    <source>
        <dbReference type="Google" id="ProtNLM"/>
    </source>
</evidence>
<feature type="transmembrane region" description="Helical" evidence="1">
    <location>
        <begin position="60"/>
        <end position="88"/>
    </location>
</feature>
<sequence length="164" mass="16527">MTAGELPGDAGPLGALILAAVAGGGLGGVLDIGAACLMFRRGPATILQSIASGLVGPGQAFGGGAPMMVLGAIAHLLIAIIVAFAFILLAQRWPLLWSNLWMGAAGLGVATYLVMNLIVVPLSRAQTPPATPIAVVIGVAVHILVFALPIVWVTRAILRQVPAA</sequence>
<evidence type="ECO:0000256" key="1">
    <source>
        <dbReference type="SAM" id="Phobius"/>
    </source>
</evidence>